<organism evidence="10 11">
    <name type="scientific">Amborella trichopoda</name>
    <dbReference type="NCBI Taxonomy" id="13333"/>
    <lineage>
        <taxon>Eukaryota</taxon>
        <taxon>Viridiplantae</taxon>
        <taxon>Streptophyta</taxon>
        <taxon>Embryophyta</taxon>
        <taxon>Tracheophyta</taxon>
        <taxon>Spermatophyta</taxon>
        <taxon>Magnoliopsida</taxon>
        <taxon>Amborellales</taxon>
        <taxon>Amborellaceae</taxon>
        <taxon>Amborella</taxon>
    </lineage>
</organism>
<evidence type="ECO:0000313" key="10">
    <source>
        <dbReference type="EMBL" id="ERN14559.1"/>
    </source>
</evidence>
<protein>
    <recommendedName>
        <fullName evidence="9">Fungal lipase-type domain-containing protein</fullName>
    </recommendedName>
</protein>
<dbReference type="Pfam" id="PF01764">
    <property type="entry name" value="Lipase_3"/>
    <property type="match status" value="1"/>
</dbReference>
<dbReference type="PANTHER" id="PTHR31403:SF7">
    <property type="entry name" value="PHOSPHOLIPASE A1-IGAMMA3, CHLOROPLASTIC"/>
    <property type="match status" value="1"/>
</dbReference>
<dbReference type="eggNOG" id="KOG4569">
    <property type="taxonomic scope" value="Eukaryota"/>
</dbReference>
<dbReference type="HOGENOM" id="CLU_2213461_0_0_1"/>
<dbReference type="InterPro" id="IPR002921">
    <property type="entry name" value="Fungal_lipase-type"/>
</dbReference>
<reference evidence="11" key="1">
    <citation type="journal article" date="2013" name="Science">
        <title>The Amborella genome and the evolution of flowering plants.</title>
        <authorList>
            <consortium name="Amborella Genome Project"/>
        </authorList>
    </citation>
    <scope>NUCLEOTIDE SEQUENCE [LARGE SCALE GENOMIC DNA]</scope>
</reference>
<name>U5CWP4_AMBTC</name>
<keyword evidence="3" id="KW-0150">Chloroplast</keyword>
<dbReference type="GO" id="GO:0004620">
    <property type="term" value="F:phospholipase activity"/>
    <property type="evidence" value="ECO:0007669"/>
    <property type="project" value="UniProtKB-ARBA"/>
</dbReference>
<evidence type="ECO:0000256" key="2">
    <source>
        <dbReference type="ARBA" id="ARBA00010701"/>
    </source>
</evidence>
<sequence length="107" mass="12301">MVQKLGRRDIMCVWRGTVTYLEWVEDLIDYQMEPKFGPDDKVRVESGFLDLYNSKSPPASIAPTRPVSRYMVYENVITVVITVMNSGVMLCHGNSDVKKVLIVINFW</sequence>
<keyword evidence="7" id="KW-0442">Lipid degradation</keyword>
<evidence type="ECO:0000256" key="8">
    <source>
        <dbReference type="ARBA" id="ARBA00023098"/>
    </source>
</evidence>
<evidence type="ECO:0000256" key="3">
    <source>
        <dbReference type="ARBA" id="ARBA00022528"/>
    </source>
</evidence>
<keyword evidence="11" id="KW-1185">Reference proteome</keyword>
<dbReference type="Gramene" id="ERN14559">
    <property type="protein sequence ID" value="ERN14559"/>
    <property type="gene ID" value="AMTR_s00038p00115150"/>
</dbReference>
<dbReference type="PANTHER" id="PTHR31403">
    <property type="entry name" value="PHOSPHOLIPASE A1-IBETA2, CHLOROPLASTIC"/>
    <property type="match status" value="1"/>
</dbReference>
<dbReference type="InterPro" id="IPR029058">
    <property type="entry name" value="AB_hydrolase_fold"/>
</dbReference>
<evidence type="ECO:0000256" key="1">
    <source>
        <dbReference type="ARBA" id="ARBA00004229"/>
    </source>
</evidence>
<gene>
    <name evidence="10" type="ORF">AMTR_s00038p00115150</name>
</gene>
<dbReference type="Gene3D" id="3.40.50.1820">
    <property type="entry name" value="alpha/beta hydrolase"/>
    <property type="match status" value="1"/>
</dbReference>
<keyword evidence="4" id="KW-0934">Plastid</keyword>
<evidence type="ECO:0000313" key="11">
    <source>
        <dbReference type="Proteomes" id="UP000017836"/>
    </source>
</evidence>
<evidence type="ECO:0000256" key="5">
    <source>
        <dbReference type="ARBA" id="ARBA00022801"/>
    </source>
</evidence>
<accession>U5CWP4</accession>
<comment type="subcellular location">
    <subcellularLocation>
        <location evidence="1">Plastid</location>
        <location evidence="1">Chloroplast</location>
    </subcellularLocation>
</comment>
<dbReference type="GO" id="GO:0016042">
    <property type="term" value="P:lipid catabolic process"/>
    <property type="evidence" value="ECO:0007669"/>
    <property type="project" value="UniProtKB-KW"/>
</dbReference>
<dbReference type="GO" id="GO:0009507">
    <property type="term" value="C:chloroplast"/>
    <property type="evidence" value="ECO:0007669"/>
    <property type="project" value="UniProtKB-SubCell"/>
</dbReference>
<feature type="domain" description="Fungal lipase-type" evidence="9">
    <location>
        <begin position="13"/>
        <end position="65"/>
    </location>
</feature>
<dbReference type="Proteomes" id="UP000017836">
    <property type="component" value="Unassembled WGS sequence"/>
</dbReference>
<keyword evidence="6" id="KW-0809">Transit peptide</keyword>
<evidence type="ECO:0000259" key="9">
    <source>
        <dbReference type="Pfam" id="PF01764"/>
    </source>
</evidence>
<dbReference type="EMBL" id="KI392532">
    <property type="protein sequence ID" value="ERN14559.1"/>
    <property type="molecule type" value="Genomic_DNA"/>
</dbReference>
<evidence type="ECO:0000256" key="6">
    <source>
        <dbReference type="ARBA" id="ARBA00022946"/>
    </source>
</evidence>
<dbReference type="AlphaFoldDB" id="U5CWP4"/>
<keyword evidence="8" id="KW-0443">Lipid metabolism</keyword>
<evidence type="ECO:0000256" key="7">
    <source>
        <dbReference type="ARBA" id="ARBA00022963"/>
    </source>
</evidence>
<proteinExistence type="inferred from homology"/>
<comment type="similarity">
    <text evidence="2">Belongs to the AB hydrolase superfamily. Lipase family.</text>
</comment>
<evidence type="ECO:0000256" key="4">
    <source>
        <dbReference type="ARBA" id="ARBA00022640"/>
    </source>
</evidence>
<keyword evidence="5" id="KW-0378">Hydrolase</keyword>